<accession>D2DXV2</accession>
<dbReference type="InterPro" id="IPR003718">
    <property type="entry name" value="OsmC/Ohr_fam"/>
</dbReference>
<dbReference type="EMBL" id="FJ872374">
    <property type="protein sequence ID" value="ACO70925.1"/>
    <property type="molecule type" value="Genomic_DNA"/>
</dbReference>
<organism evidence="1">
    <name type="scientific">uncultured Verrucomicrobiota bacterium</name>
    <dbReference type="NCBI Taxonomy" id="156588"/>
    <lineage>
        <taxon>Bacteria</taxon>
        <taxon>Pseudomonadati</taxon>
        <taxon>Verrucomicrobiota</taxon>
        <taxon>environmental samples</taxon>
    </lineage>
</organism>
<protein>
    <submittedName>
        <fullName evidence="1">OsmC family protein</fullName>
    </submittedName>
</protein>
<dbReference type="InterPro" id="IPR036102">
    <property type="entry name" value="OsmC/Ohrsf"/>
</dbReference>
<name>D2DXV2_9BACT</name>
<dbReference type="AlphaFoldDB" id="D2DXV2"/>
<sequence>MSTHTTLTRWSRTGPDFLRRRYSRAHTWSFDGGLTVPASSSPHVVPPPWSDPGGIDPEEAFVASVSSCHMLWFLDVACSAGFVVEHYEDEAIGVMSENERGVLWISRITLRPRITWGGDRHPAPGEVEHLHHLAHDQCFIAASIRTEVVVEPRKEP</sequence>
<dbReference type="Gene3D" id="3.30.300.20">
    <property type="match status" value="1"/>
</dbReference>
<dbReference type="InterPro" id="IPR052707">
    <property type="entry name" value="OsmC_Ohr_Peroxiredoxin"/>
</dbReference>
<dbReference type="SUPFAM" id="SSF82784">
    <property type="entry name" value="OsmC-like"/>
    <property type="match status" value="1"/>
</dbReference>
<evidence type="ECO:0000313" key="1">
    <source>
        <dbReference type="EMBL" id="ACO70925.1"/>
    </source>
</evidence>
<dbReference type="Pfam" id="PF02566">
    <property type="entry name" value="OsmC"/>
    <property type="match status" value="1"/>
</dbReference>
<dbReference type="InterPro" id="IPR015946">
    <property type="entry name" value="KH_dom-like_a/b"/>
</dbReference>
<dbReference type="PANTHER" id="PTHR42830">
    <property type="entry name" value="OSMOTICALLY INDUCIBLE FAMILY PROTEIN"/>
    <property type="match status" value="1"/>
</dbReference>
<reference evidence="1" key="1">
    <citation type="journal article" date="2010" name="FEMS Microbiol. Ecol.">
        <title>Phylogenetic and metagenomic analysis of Verrucomicrobia in former agricultural grassland soil.</title>
        <authorList>
            <person name="Kielak A."/>
            <person name="Rodrigues J.L.M."/>
            <person name="Kuramae E.E."/>
            <person name="Chain P.S.G."/>
            <person name="van Veen J.A."/>
            <person name="Kowalchuk G.A."/>
        </authorList>
    </citation>
    <scope>NUCLEOTIDE SEQUENCE</scope>
</reference>
<dbReference type="PANTHER" id="PTHR42830:SF2">
    <property type="entry name" value="OSMC_OHR FAMILY PROTEIN"/>
    <property type="match status" value="1"/>
</dbReference>
<proteinExistence type="predicted"/>